<dbReference type="Proteomes" id="UP000186308">
    <property type="component" value="Unassembled WGS sequence"/>
</dbReference>
<gene>
    <name evidence="2" type="ORF">SAMN05421828_111105</name>
</gene>
<name>A0A8G2CL26_ACIRU</name>
<organism evidence="2 3">
    <name type="scientific">Acidiphilium rubrum</name>
    <dbReference type="NCBI Taxonomy" id="526"/>
    <lineage>
        <taxon>Bacteria</taxon>
        <taxon>Pseudomonadati</taxon>
        <taxon>Pseudomonadota</taxon>
        <taxon>Alphaproteobacteria</taxon>
        <taxon>Acetobacterales</taxon>
        <taxon>Acidocellaceae</taxon>
        <taxon>Acidiphilium</taxon>
    </lineage>
</organism>
<protein>
    <submittedName>
        <fullName evidence="2">Type II secretion system (T2SS), protein M subtype b</fullName>
    </submittedName>
</protein>
<dbReference type="Pfam" id="PF10741">
    <property type="entry name" value="T2SSM_b"/>
    <property type="match status" value="1"/>
</dbReference>
<feature type="transmembrane region" description="Helical" evidence="1">
    <location>
        <begin position="12"/>
        <end position="40"/>
    </location>
</feature>
<dbReference type="OrthoDB" id="7280938at2"/>
<dbReference type="InterPro" id="IPR034756">
    <property type="entry name" value="T2SSM_b"/>
</dbReference>
<accession>A0A8G2CL26</accession>
<sequence>MKLDLPTGRNGRVLAVGFAVLALGVLWLAIGSPLVGWYGARAAHLAERRLFAAHLAGLAGELPALERDEHRLSASVPARMVLLQGSTDAIAAATLQQTVQGMASRVGAVISSTETLATQRRGRYRLIRLQVALGGKWPVLVHLLQSITTAQPTMLVDDLRVSGADIGARGENAPLSATITVIAFRAGTAHPSAVELGSEAVVK</sequence>
<keyword evidence="1" id="KW-0472">Membrane</keyword>
<dbReference type="EMBL" id="FTNE01000011">
    <property type="protein sequence ID" value="SIQ90975.1"/>
    <property type="molecule type" value="Genomic_DNA"/>
</dbReference>
<comment type="caution">
    <text evidence="2">The sequence shown here is derived from an EMBL/GenBank/DDBJ whole genome shotgun (WGS) entry which is preliminary data.</text>
</comment>
<evidence type="ECO:0000313" key="3">
    <source>
        <dbReference type="Proteomes" id="UP000186308"/>
    </source>
</evidence>
<dbReference type="AlphaFoldDB" id="A0A8G2CL26"/>
<keyword evidence="1" id="KW-0812">Transmembrane</keyword>
<keyword evidence="3" id="KW-1185">Reference proteome</keyword>
<reference evidence="2 3" key="1">
    <citation type="submission" date="2017-01" db="EMBL/GenBank/DDBJ databases">
        <authorList>
            <person name="Varghese N."/>
            <person name="Submissions S."/>
        </authorList>
    </citation>
    <scope>NUCLEOTIDE SEQUENCE [LARGE SCALE GENOMIC DNA]</scope>
    <source>
        <strain evidence="2 3">ATCC 35905</strain>
    </source>
</reference>
<evidence type="ECO:0000313" key="2">
    <source>
        <dbReference type="EMBL" id="SIQ90975.1"/>
    </source>
</evidence>
<proteinExistence type="predicted"/>
<dbReference type="NCBIfam" id="NF040576">
    <property type="entry name" value="T2SS_GspM_XpsM"/>
    <property type="match status" value="1"/>
</dbReference>
<keyword evidence="1" id="KW-1133">Transmembrane helix</keyword>
<evidence type="ECO:0000256" key="1">
    <source>
        <dbReference type="SAM" id="Phobius"/>
    </source>
</evidence>
<dbReference type="RefSeq" id="WP_029311945.1">
    <property type="nucleotide sequence ID" value="NZ_FTNE01000011.1"/>
</dbReference>